<organism evidence="2 3">
    <name type="scientific">Caerostris darwini</name>
    <dbReference type="NCBI Taxonomy" id="1538125"/>
    <lineage>
        <taxon>Eukaryota</taxon>
        <taxon>Metazoa</taxon>
        <taxon>Ecdysozoa</taxon>
        <taxon>Arthropoda</taxon>
        <taxon>Chelicerata</taxon>
        <taxon>Arachnida</taxon>
        <taxon>Araneae</taxon>
        <taxon>Araneomorphae</taxon>
        <taxon>Entelegynae</taxon>
        <taxon>Araneoidea</taxon>
        <taxon>Araneidae</taxon>
        <taxon>Caerostris</taxon>
    </lineage>
</organism>
<evidence type="ECO:0000313" key="2">
    <source>
        <dbReference type="EMBL" id="GIX72280.1"/>
    </source>
</evidence>
<accession>A0AAV4MJ10</accession>
<reference evidence="2 3" key="1">
    <citation type="submission" date="2021-06" db="EMBL/GenBank/DDBJ databases">
        <title>Caerostris darwini draft genome.</title>
        <authorList>
            <person name="Kono N."/>
            <person name="Arakawa K."/>
        </authorList>
    </citation>
    <scope>NUCLEOTIDE SEQUENCE [LARGE SCALE GENOMIC DNA]</scope>
</reference>
<feature type="region of interest" description="Disordered" evidence="1">
    <location>
        <begin position="53"/>
        <end position="74"/>
    </location>
</feature>
<gene>
    <name evidence="2" type="ORF">CDAR_443211</name>
</gene>
<dbReference type="AlphaFoldDB" id="A0AAV4MJ10"/>
<evidence type="ECO:0000313" key="3">
    <source>
        <dbReference type="Proteomes" id="UP001054837"/>
    </source>
</evidence>
<sequence length="105" mass="11971">MSQSSLCHQQHPQHILLDVHSTRRFITATASSNNVPHLIHAADLLIKRTNSPVAQNSRHTRHSHYLPGPQSLLRSDNPHCKRLTRIYTITLTRNGNGSFARQYLM</sequence>
<evidence type="ECO:0000256" key="1">
    <source>
        <dbReference type="SAM" id="MobiDB-lite"/>
    </source>
</evidence>
<protein>
    <submittedName>
        <fullName evidence="2">Uncharacterized protein</fullName>
    </submittedName>
</protein>
<keyword evidence="3" id="KW-1185">Reference proteome</keyword>
<name>A0AAV4MJ10_9ARAC</name>
<comment type="caution">
    <text evidence="2">The sequence shown here is derived from an EMBL/GenBank/DDBJ whole genome shotgun (WGS) entry which is preliminary data.</text>
</comment>
<dbReference type="Proteomes" id="UP001054837">
    <property type="component" value="Unassembled WGS sequence"/>
</dbReference>
<proteinExistence type="predicted"/>
<dbReference type="EMBL" id="BPLQ01000512">
    <property type="protein sequence ID" value="GIX72280.1"/>
    <property type="molecule type" value="Genomic_DNA"/>
</dbReference>